<keyword evidence="1 2" id="KW-0238">DNA-binding</keyword>
<dbReference type="InterPro" id="IPR041490">
    <property type="entry name" value="KstR2_TetR_C"/>
</dbReference>
<dbReference type="InterPro" id="IPR050109">
    <property type="entry name" value="HTH-type_TetR-like_transc_reg"/>
</dbReference>
<dbReference type="PROSITE" id="PS50977">
    <property type="entry name" value="HTH_TETR_2"/>
    <property type="match status" value="1"/>
</dbReference>
<evidence type="ECO:0000313" key="5">
    <source>
        <dbReference type="Proteomes" id="UP000594205"/>
    </source>
</evidence>
<dbReference type="GO" id="GO:0000976">
    <property type="term" value="F:transcription cis-regulatory region binding"/>
    <property type="evidence" value="ECO:0007669"/>
    <property type="project" value="TreeGrafter"/>
</dbReference>
<dbReference type="Gene3D" id="1.10.357.10">
    <property type="entry name" value="Tetracycline Repressor, domain 2"/>
    <property type="match status" value="1"/>
</dbReference>
<dbReference type="Pfam" id="PF17932">
    <property type="entry name" value="TetR_C_24"/>
    <property type="match status" value="1"/>
</dbReference>
<gene>
    <name evidence="4" type="ORF">IM697_23365</name>
</gene>
<evidence type="ECO:0000259" key="3">
    <source>
        <dbReference type="PROSITE" id="PS50977"/>
    </source>
</evidence>
<dbReference type="PANTHER" id="PTHR30055:SF237">
    <property type="entry name" value="TRANSCRIPTIONAL REPRESSOR MCE3R"/>
    <property type="match status" value="1"/>
</dbReference>
<dbReference type="EMBL" id="CP063373">
    <property type="protein sequence ID" value="QOV41261.1"/>
    <property type="molecule type" value="Genomic_DNA"/>
</dbReference>
<organism evidence="4 5">
    <name type="scientific">Streptomyces ferrugineus</name>
    <dbReference type="NCBI Taxonomy" id="1413221"/>
    <lineage>
        <taxon>Bacteria</taxon>
        <taxon>Bacillati</taxon>
        <taxon>Actinomycetota</taxon>
        <taxon>Actinomycetes</taxon>
        <taxon>Kitasatosporales</taxon>
        <taxon>Streptomycetaceae</taxon>
        <taxon>Streptomyces</taxon>
    </lineage>
</organism>
<dbReference type="Pfam" id="PF00440">
    <property type="entry name" value="TetR_N"/>
    <property type="match status" value="1"/>
</dbReference>
<sequence length="223" mass="24755">MRRAEPAPGFESDPGADWRHYEELELPPLLGAALEEFRAHGYHGGSIRAIAGRVGVTLPTLYYHHGNKQGLLVALLMGSMHDVLIRARHALEEAGDRPEDQLANVVEAVTLYTTHRRHIAFLDGEIRNLEPDNRERYRAKREELSVMLRRIAADGVADGVFTTAYPTEAARAILTMCQAVATWYRADGPLTEAEVAQRYVAIALDAVGCRRRGSGKDGRSQEK</sequence>
<evidence type="ECO:0000256" key="1">
    <source>
        <dbReference type="ARBA" id="ARBA00023125"/>
    </source>
</evidence>
<reference evidence="4 5" key="1">
    <citation type="submission" date="2020-10" db="EMBL/GenBank/DDBJ databases">
        <title>Streptomyces ferrugineus complate genome analysis.</title>
        <authorList>
            <person name="Anwar N."/>
        </authorList>
    </citation>
    <scope>NUCLEOTIDE SEQUENCE [LARGE SCALE GENOMIC DNA]</scope>
    <source>
        <strain evidence="4 5">CCTCC AA2014009</strain>
    </source>
</reference>
<name>A0A7M2T185_9ACTN</name>
<keyword evidence="5" id="KW-1185">Reference proteome</keyword>
<dbReference type="Proteomes" id="UP000594205">
    <property type="component" value="Chromosome"/>
</dbReference>
<dbReference type="SUPFAM" id="SSF48498">
    <property type="entry name" value="Tetracyclin repressor-like, C-terminal domain"/>
    <property type="match status" value="1"/>
</dbReference>
<accession>A0A7M2T185</accession>
<dbReference type="InterPro" id="IPR036271">
    <property type="entry name" value="Tet_transcr_reg_TetR-rel_C_sf"/>
</dbReference>
<proteinExistence type="predicted"/>
<dbReference type="AlphaFoldDB" id="A0A7M2T185"/>
<feature type="domain" description="HTH tetR-type" evidence="3">
    <location>
        <begin position="23"/>
        <end position="83"/>
    </location>
</feature>
<feature type="DNA-binding region" description="H-T-H motif" evidence="2">
    <location>
        <begin position="46"/>
        <end position="65"/>
    </location>
</feature>
<dbReference type="PANTHER" id="PTHR30055">
    <property type="entry name" value="HTH-TYPE TRANSCRIPTIONAL REGULATOR RUTR"/>
    <property type="match status" value="1"/>
</dbReference>
<dbReference type="SUPFAM" id="SSF46689">
    <property type="entry name" value="Homeodomain-like"/>
    <property type="match status" value="1"/>
</dbReference>
<protein>
    <submittedName>
        <fullName evidence="4">TetR family transcriptional regulator</fullName>
    </submittedName>
</protein>
<evidence type="ECO:0000256" key="2">
    <source>
        <dbReference type="PROSITE-ProRule" id="PRU00335"/>
    </source>
</evidence>
<dbReference type="GO" id="GO:0003700">
    <property type="term" value="F:DNA-binding transcription factor activity"/>
    <property type="evidence" value="ECO:0007669"/>
    <property type="project" value="TreeGrafter"/>
</dbReference>
<dbReference type="InterPro" id="IPR001647">
    <property type="entry name" value="HTH_TetR"/>
</dbReference>
<dbReference type="KEGG" id="sfeu:IM697_23365"/>
<dbReference type="PRINTS" id="PR00455">
    <property type="entry name" value="HTHTETR"/>
</dbReference>
<evidence type="ECO:0000313" key="4">
    <source>
        <dbReference type="EMBL" id="QOV41261.1"/>
    </source>
</evidence>
<dbReference type="InterPro" id="IPR009057">
    <property type="entry name" value="Homeodomain-like_sf"/>
</dbReference>